<dbReference type="InterPro" id="IPR014262">
    <property type="entry name" value="HAF_rpt"/>
</dbReference>
<sequence>MYPIRRVSLILTAGAVALTVAVPSMATAAPPPAAGTGRLVPLHSLGGPGSFATAMNERGDIIGASIDAADNYRAVVWWQGRRTPTAVPVKGATAGAVNDKGHIAGSVPGGLFLWRSGSVRYLKRPAVASFGATFLNERDQVAGTATDRNDASRAFVWQGGRMTMLATPAGMDSRAVGINNRGQVIGVLTRSGVSTERAVLWQRGRMTELGTLGGAGSTPTAINDRGQVAGTSAVAGSADEHPFLWQRGRMTDLLAGTDATAGRVADLNEAGMMTGAATFGTGDSRPVLWRAGRMLDLSLPGHVGGGVDINERGDVTGSTWPDPQSTAVPFRWRKGQTTLFPEPVSDIAITVIGIDRRGVVVVDQETSNGNFVLRSA</sequence>
<proteinExistence type="predicted"/>
<evidence type="ECO:0008006" key="4">
    <source>
        <dbReference type="Google" id="ProtNLM"/>
    </source>
</evidence>
<dbReference type="NCBIfam" id="TIGR02913">
    <property type="entry name" value="HAF_rpt"/>
    <property type="match status" value="2"/>
</dbReference>
<comment type="caution">
    <text evidence="2">The sequence shown here is derived from an EMBL/GenBank/DDBJ whole genome shotgun (WGS) entry which is preliminary data.</text>
</comment>
<keyword evidence="3" id="KW-1185">Reference proteome</keyword>
<reference evidence="2" key="1">
    <citation type="submission" date="2021-03" db="EMBL/GenBank/DDBJ databases">
        <title>Whole genome shotgun sequence of Actinoplanes auranticolor NBRC 12245.</title>
        <authorList>
            <person name="Komaki H."/>
            <person name="Tamura T."/>
        </authorList>
    </citation>
    <scope>NUCLEOTIDE SEQUENCE</scope>
    <source>
        <strain evidence="2">NBRC 12245</strain>
    </source>
</reference>
<feature type="chain" id="PRO_5038138282" description="HAF family extracellular repeat protein" evidence="1">
    <location>
        <begin position="29"/>
        <end position="376"/>
    </location>
</feature>
<dbReference type="AlphaFoldDB" id="A0A919VL15"/>
<evidence type="ECO:0000313" key="2">
    <source>
        <dbReference type="EMBL" id="GIM67166.1"/>
    </source>
</evidence>
<name>A0A919VL15_9ACTN</name>
<protein>
    <recommendedName>
        <fullName evidence="4">HAF family extracellular repeat protein</fullName>
    </recommendedName>
</protein>
<evidence type="ECO:0000313" key="3">
    <source>
        <dbReference type="Proteomes" id="UP000681340"/>
    </source>
</evidence>
<evidence type="ECO:0000256" key="1">
    <source>
        <dbReference type="SAM" id="SignalP"/>
    </source>
</evidence>
<dbReference type="EMBL" id="BOQL01000021">
    <property type="protein sequence ID" value="GIM67166.1"/>
    <property type="molecule type" value="Genomic_DNA"/>
</dbReference>
<keyword evidence="1" id="KW-0732">Signal</keyword>
<accession>A0A919VL15</accession>
<feature type="signal peptide" evidence="1">
    <location>
        <begin position="1"/>
        <end position="28"/>
    </location>
</feature>
<dbReference type="Proteomes" id="UP000681340">
    <property type="component" value="Unassembled WGS sequence"/>
</dbReference>
<gene>
    <name evidence="2" type="ORF">Aau02nite_26200</name>
</gene>
<organism evidence="2 3">
    <name type="scientific">Actinoplanes auranticolor</name>
    <dbReference type="NCBI Taxonomy" id="47988"/>
    <lineage>
        <taxon>Bacteria</taxon>
        <taxon>Bacillati</taxon>
        <taxon>Actinomycetota</taxon>
        <taxon>Actinomycetes</taxon>
        <taxon>Micromonosporales</taxon>
        <taxon>Micromonosporaceae</taxon>
        <taxon>Actinoplanes</taxon>
    </lineage>
</organism>